<keyword evidence="1" id="KW-0732">Signal</keyword>
<feature type="domain" description="ZP" evidence="2">
    <location>
        <begin position="1"/>
        <end position="193"/>
    </location>
</feature>
<dbReference type="PANTHER" id="PTHR22907:SF60">
    <property type="entry name" value="CUTICLIN-3"/>
    <property type="match status" value="1"/>
</dbReference>
<reference evidence="3" key="1">
    <citation type="submission" date="2023-06" db="EMBL/GenBank/DDBJ databases">
        <title>Genomic analysis of the entomopathogenic nematode Steinernema hermaphroditum.</title>
        <authorList>
            <person name="Schwarz E.M."/>
            <person name="Heppert J.K."/>
            <person name="Baniya A."/>
            <person name="Schwartz H.T."/>
            <person name="Tan C.-H."/>
            <person name="Antoshechkin I."/>
            <person name="Sternberg P.W."/>
            <person name="Goodrich-Blair H."/>
            <person name="Dillman A.R."/>
        </authorList>
    </citation>
    <scope>NUCLEOTIDE SEQUENCE</scope>
    <source>
        <strain evidence="3">PS9179</strain>
        <tissue evidence="3">Whole animal</tissue>
    </source>
</reference>
<evidence type="ECO:0000313" key="4">
    <source>
        <dbReference type="Proteomes" id="UP001175271"/>
    </source>
</evidence>
<protein>
    <recommendedName>
        <fullName evidence="2">ZP domain-containing protein</fullName>
    </recommendedName>
</protein>
<proteinExistence type="predicted"/>
<evidence type="ECO:0000259" key="2">
    <source>
        <dbReference type="PROSITE" id="PS51034"/>
    </source>
</evidence>
<dbReference type="InterPro" id="IPR001507">
    <property type="entry name" value="ZP_dom"/>
</dbReference>
<dbReference type="AlphaFoldDB" id="A0AA39LQ81"/>
<evidence type="ECO:0000313" key="3">
    <source>
        <dbReference type="EMBL" id="KAK0405289.1"/>
    </source>
</evidence>
<sequence>MFSPEAIDLVTSFATRHCSPFDGARIRHSAVTVIMRVLLGILFFGLSLGVKVPDGGSVTKVHEPEAECQFSVHKDGPNGEELSGTSLNTQLYYKIKCKPTKGFCLKVSNCTVSGEGPGQKPYDIIDENGCTTEPSLFEHVSYEDDFTAGIYNPLPIRFRGSSSGVQLFCSTTLFPRMGGACSRKLCTWNEYTTEQS</sequence>
<organism evidence="3 4">
    <name type="scientific">Steinernema hermaphroditum</name>
    <dbReference type="NCBI Taxonomy" id="289476"/>
    <lineage>
        <taxon>Eukaryota</taxon>
        <taxon>Metazoa</taxon>
        <taxon>Ecdysozoa</taxon>
        <taxon>Nematoda</taxon>
        <taxon>Chromadorea</taxon>
        <taxon>Rhabditida</taxon>
        <taxon>Tylenchina</taxon>
        <taxon>Panagrolaimomorpha</taxon>
        <taxon>Strongyloidoidea</taxon>
        <taxon>Steinernematidae</taxon>
        <taxon>Steinernema</taxon>
    </lineage>
</organism>
<dbReference type="Pfam" id="PF25301">
    <property type="entry name" value="CUT_C"/>
    <property type="match status" value="1"/>
</dbReference>
<gene>
    <name evidence="3" type="ORF">QR680_017904</name>
</gene>
<keyword evidence="4" id="KW-1185">Reference proteome</keyword>
<dbReference type="PROSITE" id="PS51034">
    <property type="entry name" value="ZP_2"/>
    <property type="match status" value="1"/>
</dbReference>
<evidence type="ECO:0000256" key="1">
    <source>
        <dbReference type="ARBA" id="ARBA00022729"/>
    </source>
</evidence>
<dbReference type="EMBL" id="JAUCMV010000004">
    <property type="protein sequence ID" value="KAK0405289.1"/>
    <property type="molecule type" value="Genomic_DNA"/>
</dbReference>
<comment type="caution">
    <text evidence="3">The sequence shown here is derived from an EMBL/GenBank/DDBJ whole genome shotgun (WGS) entry which is preliminary data.</text>
</comment>
<name>A0AA39LQ81_9BILA</name>
<dbReference type="InterPro" id="IPR057475">
    <property type="entry name" value="CUT_C"/>
</dbReference>
<dbReference type="Proteomes" id="UP001175271">
    <property type="component" value="Unassembled WGS sequence"/>
</dbReference>
<accession>A0AA39LQ81</accession>
<dbReference type="PANTHER" id="PTHR22907">
    <property type="entry name" value="GH04558P"/>
    <property type="match status" value="1"/>
</dbReference>
<dbReference type="InterPro" id="IPR051962">
    <property type="entry name" value="Cuticlin"/>
</dbReference>